<dbReference type="InterPro" id="IPR001623">
    <property type="entry name" value="DnaJ_domain"/>
</dbReference>
<dbReference type="InterPro" id="IPR015399">
    <property type="entry name" value="DUF1977_DnaJ-like"/>
</dbReference>
<dbReference type="Pfam" id="PF00226">
    <property type="entry name" value="DnaJ"/>
    <property type="match status" value="1"/>
</dbReference>
<feature type="transmembrane region" description="Helical" evidence="5">
    <location>
        <begin position="369"/>
        <end position="388"/>
    </location>
</feature>
<evidence type="ECO:0000256" key="1">
    <source>
        <dbReference type="ARBA" id="ARBA00004167"/>
    </source>
</evidence>
<feature type="transmembrane region" description="Helical" evidence="5">
    <location>
        <begin position="232"/>
        <end position="253"/>
    </location>
</feature>
<comment type="subcellular location">
    <subcellularLocation>
        <location evidence="1">Membrane</location>
        <topology evidence="1">Single-pass membrane protein</topology>
    </subcellularLocation>
</comment>
<keyword evidence="2 5" id="KW-0812">Transmembrane</keyword>
<dbReference type="CDD" id="cd06257">
    <property type="entry name" value="DnaJ"/>
    <property type="match status" value="1"/>
</dbReference>
<keyword evidence="4 5" id="KW-0472">Membrane</keyword>
<reference evidence="7 8" key="1">
    <citation type="journal article" date="2024" name="BMC Genomics">
        <title>De novo assembly and annotation of Popillia japonica's genome with initial clues to its potential as an invasive pest.</title>
        <authorList>
            <person name="Cucini C."/>
            <person name="Boschi S."/>
            <person name="Funari R."/>
            <person name="Cardaioli E."/>
            <person name="Iannotti N."/>
            <person name="Marturano G."/>
            <person name="Paoli F."/>
            <person name="Bruttini M."/>
            <person name="Carapelli A."/>
            <person name="Frati F."/>
            <person name="Nardi F."/>
        </authorList>
    </citation>
    <scope>NUCLEOTIDE SEQUENCE [LARGE SCALE GENOMIC DNA]</scope>
    <source>
        <strain evidence="7">DMR45628</strain>
    </source>
</reference>
<sequence>MEVNKDEAERCIDIAEKYIKEKNREKAEKFLQKAERLFPTEKAKVLLARIQFLAPSKEPEVKQKKMAPKMEKPVEPEYTTEQAEAVKRIKKCKDYYEILGISKDATDSDIKKAYRKLALQLHPDKNKCPGAAEAFKAIGNAVVVLTDAEKRKQYDMYGPEEQKAGKRYESYTRGFEADVSADELFNMFFGSGFSGSFNSSNVYVHRTRFRRGGDTSQQNHSHREQQQSGYTLLLQFLPIVLAVLLSMASSMFISDPAYSLQATSKYPVHRITQNLHVDYWVKQNFHSEYQGSVKRLETTIEEEYITNLRHTCYREKNYRDSLIWKARSFGDRELFQNAQNMKLTACEKLNELRNHGKYRFMDAKHLLTSLYLIILFYILFFASTRTYCALKQKFYKYNCDRILIDIF</sequence>
<dbReference type="GO" id="GO:0071218">
    <property type="term" value="P:cellular response to misfolded protein"/>
    <property type="evidence" value="ECO:0007669"/>
    <property type="project" value="TreeGrafter"/>
</dbReference>
<keyword evidence="3 5" id="KW-1133">Transmembrane helix</keyword>
<accession>A0AAW1ITR1</accession>
<protein>
    <submittedName>
        <fullName evidence="7">DnaJ domain</fullName>
    </submittedName>
</protein>
<dbReference type="InterPro" id="IPR051100">
    <property type="entry name" value="DnaJ_subfamily_B/C"/>
</dbReference>
<dbReference type="PANTHER" id="PTHR43908:SF3">
    <property type="entry name" value="AT29763P-RELATED"/>
    <property type="match status" value="1"/>
</dbReference>
<evidence type="ECO:0000313" key="8">
    <source>
        <dbReference type="Proteomes" id="UP001458880"/>
    </source>
</evidence>
<proteinExistence type="predicted"/>
<dbReference type="SUPFAM" id="SSF46565">
    <property type="entry name" value="Chaperone J-domain"/>
    <property type="match status" value="1"/>
</dbReference>
<dbReference type="AlphaFoldDB" id="A0AAW1ITR1"/>
<organism evidence="7 8">
    <name type="scientific">Popillia japonica</name>
    <name type="common">Japanese beetle</name>
    <dbReference type="NCBI Taxonomy" id="7064"/>
    <lineage>
        <taxon>Eukaryota</taxon>
        <taxon>Metazoa</taxon>
        <taxon>Ecdysozoa</taxon>
        <taxon>Arthropoda</taxon>
        <taxon>Hexapoda</taxon>
        <taxon>Insecta</taxon>
        <taxon>Pterygota</taxon>
        <taxon>Neoptera</taxon>
        <taxon>Endopterygota</taxon>
        <taxon>Coleoptera</taxon>
        <taxon>Polyphaga</taxon>
        <taxon>Scarabaeiformia</taxon>
        <taxon>Scarabaeidae</taxon>
        <taxon>Rutelinae</taxon>
        <taxon>Popillia</taxon>
    </lineage>
</organism>
<dbReference type="EMBL" id="JASPKY010000554">
    <property type="protein sequence ID" value="KAK9693087.1"/>
    <property type="molecule type" value="Genomic_DNA"/>
</dbReference>
<evidence type="ECO:0000256" key="4">
    <source>
        <dbReference type="ARBA" id="ARBA00023136"/>
    </source>
</evidence>
<keyword evidence="8" id="KW-1185">Reference proteome</keyword>
<dbReference type="InterPro" id="IPR036869">
    <property type="entry name" value="J_dom_sf"/>
</dbReference>
<dbReference type="GO" id="GO:0005789">
    <property type="term" value="C:endoplasmic reticulum membrane"/>
    <property type="evidence" value="ECO:0007669"/>
    <property type="project" value="TreeGrafter"/>
</dbReference>
<dbReference type="SMART" id="SM00271">
    <property type="entry name" value="DnaJ"/>
    <property type="match status" value="1"/>
</dbReference>
<feature type="domain" description="J" evidence="6">
    <location>
        <begin position="94"/>
        <end position="158"/>
    </location>
</feature>
<dbReference type="PANTHER" id="PTHR43908">
    <property type="entry name" value="AT29763P-RELATED"/>
    <property type="match status" value="1"/>
</dbReference>
<dbReference type="PROSITE" id="PS50076">
    <property type="entry name" value="DNAJ_2"/>
    <property type="match status" value="1"/>
</dbReference>
<evidence type="ECO:0000256" key="3">
    <source>
        <dbReference type="ARBA" id="ARBA00022989"/>
    </source>
</evidence>
<dbReference type="Proteomes" id="UP001458880">
    <property type="component" value="Unassembled WGS sequence"/>
</dbReference>
<evidence type="ECO:0000256" key="5">
    <source>
        <dbReference type="SAM" id="Phobius"/>
    </source>
</evidence>
<evidence type="ECO:0000256" key="2">
    <source>
        <dbReference type="ARBA" id="ARBA00022692"/>
    </source>
</evidence>
<gene>
    <name evidence="7" type="ORF">QE152_g34434</name>
</gene>
<dbReference type="PRINTS" id="PR00625">
    <property type="entry name" value="JDOMAIN"/>
</dbReference>
<comment type="caution">
    <text evidence="7">The sequence shown here is derived from an EMBL/GenBank/DDBJ whole genome shotgun (WGS) entry which is preliminary data.</text>
</comment>
<dbReference type="GO" id="GO:0030544">
    <property type="term" value="F:Hsp70 protein binding"/>
    <property type="evidence" value="ECO:0007669"/>
    <property type="project" value="TreeGrafter"/>
</dbReference>
<dbReference type="Gene3D" id="1.10.287.110">
    <property type="entry name" value="DnaJ domain"/>
    <property type="match status" value="1"/>
</dbReference>
<evidence type="ECO:0000313" key="7">
    <source>
        <dbReference type="EMBL" id="KAK9693087.1"/>
    </source>
</evidence>
<evidence type="ECO:0000259" key="6">
    <source>
        <dbReference type="PROSITE" id="PS50076"/>
    </source>
</evidence>
<dbReference type="FunFam" id="1.10.287.110:FF:000070">
    <property type="entry name" value="Endoplasmic reticulum protein, putative"/>
    <property type="match status" value="1"/>
</dbReference>
<dbReference type="Pfam" id="PF09320">
    <property type="entry name" value="DUF1977"/>
    <property type="match status" value="1"/>
</dbReference>
<name>A0AAW1ITR1_POPJA</name>